<organism evidence="2">
    <name type="scientific">Guillardia theta</name>
    <name type="common">Cryptophyte</name>
    <name type="synonym">Cryptomonas phi</name>
    <dbReference type="NCBI Taxonomy" id="55529"/>
    <lineage>
        <taxon>Eukaryota</taxon>
        <taxon>Cryptophyceae</taxon>
        <taxon>Pyrenomonadales</taxon>
        <taxon>Geminigeraceae</taxon>
        <taxon>Guillardia</taxon>
    </lineage>
</organism>
<protein>
    <submittedName>
        <fullName evidence="2">Uncharacterized protein</fullName>
    </submittedName>
</protein>
<name>A0A7S4K1A8_GUITH</name>
<evidence type="ECO:0000313" key="2">
    <source>
        <dbReference type="EMBL" id="CAE2280863.1"/>
    </source>
</evidence>
<sequence>MRRSMMFDSDDSDEELSSFPSFLVNDSSFLGKTHAEHLNGSASLIPPQSLQSKICVAEASSQDPPMAANKVLAMSQESRLSESFGGLDMLEKPSAPLTSEKRQAGTPRSATTGSRMRFSRVLDHQREINESGKKDKKEAEDVNDKSKVLSEMENKLNGTVAALKMELQVED</sequence>
<accession>A0A7S4K1A8</accession>
<dbReference type="EMBL" id="HBKN01011437">
    <property type="protein sequence ID" value="CAE2280863.1"/>
    <property type="molecule type" value="Transcribed_RNA"/>
</dbReference>
<evidence type="ECO:0000256" key="1">
    <source>
        <dbReference type="SAM" id="MobiDB-lite"/>
    </source>
</evidence>
<gene>
    <name evidence="2" type="ORF">GTHE00462_LOCUS9012</name>
</gene>
<feature type="region of interest" description="Disordered" evidence="1">
    <location>
        <begin position="83"/>
        <end position="153"/>
    </location>
</feature>
<feature type="compositionally biased region" description="Basic and acidic residues" evidence="1">
    <location>
        <begin position="120"/>
        <end position="153"/>
    </location>
</feature>
<reference evidence="2" key="1">
    <citation type="submission" date="2021-01" db="EMBL/GenBank/DDBJ databases">
        <authorList>
            <person name="Corre E."/>
            <person name="Pelletier E."/>
            <person name="Niang G."/>
            <person name="Scheremetjew M."/>
            <person name="Finn R."/>
            <person name="Kale V."/>
            <person name="Holt S."/>
            <person name="Cochrane G."/>
            <person name="Meng A."/>
            <person name="Brown T."/>
            <person name="Cohen L."/>
        </authorList>
    </citation>
    <scope>NUCLEOTIDE SEQUENCE</scope>
    <source>
        <strain evidence="2">CCMP 2712</strain>
    </source>
</reference>
<dbReference type="AlphaFoldDB" id="A0A7S4K1A8"/>
<proteinExistence type="predicted"/>